<evidence type="ECO:0000313" key="2">
    <source>
        <dbReference type="EMBL" id="KAF7233867.1"/>
    </source>
</evidence>
<dbReference type="EMBL" id="JTDE01017060">
    <property type="protein sequence ID" value="KAF7233867.1"/>
    <property type="molecule type" value="Genomic_DNA"/>
</dbReference>
<comment type="caution">
    <text evidence="2">The sequence shown here is derived from an EMBL/GenBank/DDBJ whole genome shotgun (WGS) entry which is preliminary data.</text>
</comment>
<keyword evidence="3" id="KW-1185">Reference proteome</keyword>
<gene>
    <name evidence="2" type="ORF">EG68_12593</name>
</gene>
<organism evidence="2 3">
    <name type="scientific">Paragonimus skrjabini miyazakii</name>
    <dbReference type="NCBI Taxonomy" id="59628"/>
    <lineage>
        <taxon>Eukaryota</taxon>
        <taxon>Metazoa</taxon>
        <taxon>Spiralia</taxon>
        <taxon>Lophotrochozoa</taxon>
        <taxon>Platyhelminthes</taxon>
        <taxon>Trematoda</taxon>
        <taxon>Digenea</taxon>
        <taxon>Plagiorchiida</taxon>
        <taxon>Troglotremata</taxon>
        <taxon>Troglotrematidae</taxon>
        <taxon>Paragonimus</taxon>
    </lineage>
</organism>
<evidence type="ECO:0000256" key="1">
    <source>
        <dbReference type="SAM" id="MobiDB-lite"/>
    </source>
</evidence>
<dbReference type="AlphaFoldDB" id="A0A8S9YHA5"/>
<name>A0A8S9YHA5_9TREM</name>
<dbReference type="Proteomes" id="UP000822476">
    <property type="component" value="Unassembled WGS sequence"/>
</dbReference>
<protein>
    <submittedName>
        <fullName evidence="2">Uncharacterized protein</fullName>
    </submittedName>
</protein>
<evidence type="ECO:0000313" key="3">
    <source>
        <dbReference type="Proteomes" id="UP000822476"/>
    </source>
</evidence>
<proteinExistence type="predicted"/>
<feature type="region of interest" description="Disordered" evidence="1">
    <location>
        <begin position="68"/>
        <end position="100"/>
    </location>
</feature>
<reference evidence="2" key="1">
    <citation type="submission" date="2019-07" db="EMBL/GenBank/DDBJ databases">
        <title>Annotation for the trematode Paragonimus miyazaki's.</title>
        <authorList>
            <person name="Choi Y.-J."/>
        </authorList>
    </citation>
    <scope>NUCLEOTIDE SEQUENCE</scope>
    <source>
        <strain evidence="2">Japan</strain>
    </source>
</reference>
<accession>A0A8S9YHA5</accession>
<sequence>MQSASSTVFYEEGCPCDQGDSGRPLLTGPKDAADRSVAICRLLRGHVWRWCERLCCTESGACRYLTERDRSKRGQPVQVKESARRLHSSTYSPRPLRAGH</sequence>